<evidence type="ECO:0000259" key="1">
    <source>
        <dbReference type="Pfam" id="PF00561"/>
    </source>
</evidence>
<dbReference type="InterPro" id="IPR050266">
    <property type="entry name" value="AB_hydrolase_sf"/>
</dbReference>
<dbReference type="GO" id="GO:0016787">
    <property type="term" value="F:hydrolase activity"/>
    <property type="evidence" value="ECO:0007669"/>
    <property type="project" value="UniProtKB-KW"/>
</dbReference>
<dbReference type="InterPro" id="IPR029058">
    <property type="entry name" value="AB_hydrolase_fold"/>
</dbReference>
<dbReference type="AlphaFoldDB" id="A0A371J1I3"/>
<keyword evidence="3" id="KW-1185">Reference proteome</keyword>
<protein>
    <submittedName>
        <fullName evidence="2">Alpha/beta hydrolase</fullName>
    </submittedName>
</protein>
<name>A0A371J1I3_9FIRM</name>
<accession>A0A371J1I3</accession>
<dbReference type="Proteomes" id="UP000215694">
    <property type="component" value="Unassembled WGS sequence"/>
</dbReference>
<dbReference type="GO" id="GO:0016020">
    <property type="term" value="C:membrane"/>
    <property type="evidence" value="ECO:0007669"/>
    <property type="project" value="TreeGrafter"/>
</dbReference>
<feature type="domain" description="AB hydrolase-1" evidence="1">
    <location>
        <begin position="29"/>
        <end position="102"/>
    </location>
</feature>
<dbReference type="InterPro" id="IPR000073">
    <property type="entry name" value="AB_hydrolase_1"/>
</dbReference>
<proteinExistence type="predicted"/>
<comment type="caution">
    <text evidence="2">The sequence shown here is derived from an EMBL/GenBank/DDBJ whole genome shotgun (WGS) entry which is preliminary data.</text>
</comment>
<evidence type="ECO:0000313" key="3">
    <source>
        <dbReference type="Proteomes" id="UP000215694"/>
    </source>
</evidence>
<organism evidence="2 3">
    <name type="scientific">Romboutsia weinsteinii</name>
    <dbReference type="NCBI Taxonomy" id="2020949"/>
    <lineage>
        <taxon>Bacteria</taxon>
        <taxon>Bacillati</taxon>
        <taxon>Bacillota</taxon>
        <taxon>Clostridia</taxon>
        <taxon>Peptostreptococcales</taxon>
        <taxon>Peptostreptococcaceae</taxon>
        <taxon>Romboutsia</taxon>
    </lineage>
</organism>
<dbReference type="Pfam" id="PF00561">
    <property type="entry name" value="Abhydrolase_1"/>
    <property type="match status" value="1"/>
</dbReference>
<reference evidence="2 3" key="1">
    <citation type="journal article" date="2017" name="Genome Announc.">
        <title>Draft Genome Sequence of Romboutsia weinsteinii sp. nov. Strain CCRI-19649(T) Isolated from Surface Water.</title>
        <authorList>
            <person name="Maheux A.F."/>
            <person name="Boudreau D.K."/>
            <person name="Berube E."/>
            <person name="Boissinot M."/>
            <person name="Cantin P."/>
            <person name="Raymond F."/>
            <person name="Corbeil J."/>
            <person name="Omar R.F."/>
            <person name="Bergeron M.G."/>
        </authorList>
    </citation>
    <scope>NUCLEOTIDE SEQUENCE [LARGE SCALE GENOMIC DNA]</scope>
    <source>
        <strain evidence="2 3">CCRI-19649</strain>
    </source>
</reference>
<evidence type="ECO:0000313" key="2">
    <source>
        <dbReference type="EMBL" id="RDY26563.1"/>
    </source>
</evidence>
<dbReference type="PANTHER" id="PTHR43798">
    <property type="entry name" value="MONOACYLGLYCEROL LIPASE"/>
    <property type="match status" value="1"/>
</dbReference>
<gene>
    <name evidence="2" type="ORF">CHL78_012985</name>
</gene>
<keyword evidence="2" id="KW-0378">Hydrolase</keyword>
<dbReference type="EMBL" id="NOJY02000024">
    <property type="protein sequence ID" value="RDY26563.1"/>
    <property type="molecule type" value="Genomic_DNA"/>
</dbReference>
<dbReference type="RefSeq" id="WP_094368117.1">
    <property type="nucleotide sequence ID" value="NZ_NOJY02000024.1"/>
</dbReference>
<dbReference type="SUPFAM" id="SSF53474">
    <property type="entry name" value="alpha/beta-Hydrolases"/>
    <property type="match status" value="1"/>
</dbReference>
<dbReference type="Gene3D" id="3.40.50.1820">
    <property type="entry name" value="alpha/beta hydrolase"/>
    <property type="match status" value="1"/>
</dbReference>
<dbReference type="PANTHER" id="PTHR43798:SF33">
    <property type="entry name" value="HYDROLASE, PUTATIVE (AFU_ORTHOLOGUE AFUA_2G14860)-RELATED"/>
    <property type="match status" value="1"/>
</dbReference>
<sequence>MEFVQGFVNNQGVKIHYIDNDLMNTNTTPLLICPGLSESAEDYVNLMSRINNRRCVAFSFRGRGKSGSPKSGYTLEQHIKDIDSVAKGLGFDKFCIMGISRGVSYELGYAVSNSESLKGIIVDEYPPEHKKMPNGWAKESMDFYDEHCDSISITYDVLKGIEDESEQIYFAKKLENITCPALILKGELEESLVSSDDIVNYVDNLGSKSIRVEKFKKAGHDIQFGDFEGLVKVMNEYLKSID</sequence>
<dbReference type="OrthoDB" id="9775557at2"/>